<keyword evidence="12" id="KW-1185">Reference proteome</keyword>
<evidence type="ECO:0000256" key="5">
    <source>
        <dbReference type="ARBA" id="ARBA00022737"/>
    </source>
</evidence>
<dbReference type="PROSITE" id="PS50920">
    <property type="entry name" value="SOLCAR"/>
    <property type="match status" value="1"/>
</dbReference>
<keyword evidence="3 10" id="KW-0813">Transport</keyword>
<dbReference type="PANTHER" id="PTHR45624">
    <property type="entry name" value="MITOCHONDRIAL BASIC AMINO ACIDS TRANSPORTER-RELATED"/>
    <property type="match status" value="1"/>
</dbReference>
<dbReference type="GO" id="GO:0031966">
    <property type="term" value="C:mitochondrial membrane"/>
    <property type="evidence" value="ECO:0007669"/>
    <property type="project" value="UniProtKB-SubCell"/>
</dbReference>
<dbReference type="PANTHER" id="PTHR45624:SF15">
    <property type="entry name" value="MITOCHONDRIAL ARGININE TRANSPORTER BAC1"/>
    <property type="match status" value="1"/>
</dbReference>
<gene>
    <name evidence="11" type="ORF">F383_23495</name>
</gene>
<keyword evidence="7" id="KW-0496">Mitochondrion</keyword>
<comment type="similarity">
    <text evidence="2 10">Belongs to the mitochondrial carrier (TC 2.A.29) family.</text>
</comment>
<dbReference type="EMBL" id="JRRC01168987">
    <property type="protein sequence ID" value="KHG01073.1"/>
    <property type="molecule type" value="Genomic_DNA"/>
</dbReference>
<evidence type="ECO:0000256" key="10">
    <source>
        <dbReference type="RuleBase" id="RU000488"/>
    </source>
</evidence>
<dbReference type="InterPro" id="IPR050567">
    <property type="entry name" value="Mitochondrial_Carrier"/>
</dbReference>
<keyword evidence="6" id="KW-1133">Transmembrane helix</keyword>
<dbReference type="GO" id="GO:1990575">
    <property type="term" value="P:mitochondrial L-ornithine transmembrane transport"/>
    <property type="evidence" value="ECO:0007669"/>
    <property type="project" value="TreeGrafter"/>
</dbReference>
<reference evidence="12" key="1">
    <citation type="submission" date="2014-09" db="EMBL/GenBank/DDBJ databases">
        <authorList>
            <person name="Mudge J."/>
            <person name="Ramaraj T."/>
            <person name="Lindquist I.E."/>
            <person name="Bharti A.K."/>
            <person name="Sundararajan A."/>
            <person name="Cameron C.T."/>
            <person name="Woodward J.E."/>
            <person name="May G.D."/>
            <person name="Brubaker C."/>
            <person name="Broadhvest J."/>
            <person name="Wilkins T.A."/>
        </authorList>
    </citation>
    <scope>NUCLEOTIDE SEQUENCE</scope>
    <source>
        <strain evidence="12">cv. AKA8401</strain>
    </source>
</reference>
<proteinExistence type="inferred from homology"/>
<evidence type="ECO:0000256" key="7">
    <source>
        <dbReference type="ARBA" id="ARBA00023128"/>
    </source>
</evidence>
<evidence type="ECO:0000256" key="9">
    <source>
        <dbReference type="PROSITE-ProRule" id="PRU00282"/>
    </source>
</evidence>
<dbReference type="Gene3D" id="1.50.40.10">
    <property type="entry name" value="Mitochondrial carrier domain"/>
    <property type="match status" value="3"/>
</dbReference>
<comment type="subcellular location">
    <subcellularLocation>
        <location evidence="1">Mitochondrion membrane</location>
        <topology evidence="1">Multi-pass membrane protein</topology>
    </subcellularLocation>
</comment>
<dbReference type="GO" id="GO:0000064">
    <property type="term" value="F:L-ornithine transmembrane transporter activity"/>
    <property type="evidence" value="ECO:0007669"/>
    <property type="project" value="TreeGrafter"/>
</dbReference>
<evidence type="ECO:0000256" key="3">
    <source>
        <dbReference type="ARBA" id="ARBA00022448"/>
    </source>
</evidence>
<dbReference type="Proteomes" id="UP000032142">
    <property type="component" value="Unassembled WGS sequence"/>
</dbReference>
<evidence type="ECO:0000256" key="2">
    <source>
        <dbReference type="ARBA" id="ARBA00006375"/>
    </source>
</evidence>
<evidence type="ECO:0000313" key="12">
    <source>
        <dbReference type="Proteomes" id="UP000032142"/>
    </source>
</evidence>
<keyword evidence="4 9" id="KW-0812">Transmembrane</keyword>
<feature type="repeat" description="Solcar" evidence="9">
    <location>
        <begin position="8"/>
        <end position="97"/>
    </location>
</feature>
<dbReference type="Pfam" id="PF00153">
    <property type="entry name" value="Mito_carr"/>
    <property type="match status" value="3"/>
</dbReference>
<keyword evidence="8 9" id="KW-0472">Membrane</keyword>
<name>A0A0B0MFX0_GOSAR</name>
<dbReference type="InterPro" id="IPR023395">
    <property type="entry name" value="MCP_dom_sf"/>
</dbReference>
<evidence type="ECO:0000256" key="8">
    <source>
        <dbReference type="ARBA" id="ARBA00023136"/>
    </source>
</evidence>
<accession>A0A0B0MFX0</accession>
<evidence type="ECO:0000313" key="11">
    <source>
        <dbReference type="EMBL" id="KHG01073.1"/>
    </source>
</evidence>
<protein>
    <submittedName>
        <fullName evidence="11">Mitochondrial carnitine/acylcarnitine carrier CACL</fullName>
    </submittedName>
</protein>
<dbReference type="AlphaFoldDB" id="A0A0B0MFX0"/>
<evidence type="ECO:0000256" key="1">
    <source>
        <dbReference type="ARBA" id="ARBA00004225"/>
    </source>
</evidence>
<evidence type="ECO:0000256" key="4">
    <source>
        <dbReference type="ARBA" id="ARBA00022692"/>
    </source>
</evidence>
<evidence type="ECO:0000256" key="6">
    <source>
        <dbReference type="ARBA" id="ARBA00022989"/>
    </source>
</evidence>
<keyword evidence="5" id="KW-0677">Repeat</keyword>
<organism evidence="11 12">
    <name type="scientific">Gossypium arboreum</name>
    <name type="common">Tree cotton</name>
    <name type="synonym">Gossypium nanking</name>
    <dbReference type="NCBI Taxonomy" id="29729"/>
    <lineage>
        <taxon>Eukaryota</taxon>
        <taxon>Viridiplantae</taxon>
        <taxon>Streptophyta</taxon>
        <taxon>Embryophyta</taxon>
        <taxon>Tracheophyta</taxon>
        <taxon>Spermatophyta</taxon>
        <taxon>Magnoliopsida</taxon>
        <taxon>eudicotyledons</taxon>
        <taxon>Gunneridae</taxon>
        <taxon>Pentapetalae</taxon>
        <taxon>rosids</taxon>
        <taxon>malvids</taxon>
        <taxon>Malvales</taxon>
        <taxon>Malvaceae</taxon>
        <taxon>Malvoideae</taxon>
        <taxon>Gossypium</taxon>
    </lineage>
</organism>
<dbReference type="InterPro" id="IPR018108">
    <property type="entry name" value="MCP_transmembrane"/>
</dbReference>
<sequence length="224" mass="23486">MEDVSIKPSGYKEYVVGLLAGVATVIVGHPFDTVKVKLQKHNADVEGIKYRNGLHCTVRILATEGGEVQSSGPQPQVIIPSAAFGGAIISFVLCPSELVKCRMQVQGADSVPKLGSYSSSLDCAVKTIKSDGLNMDSSDPHNLTDIGIGILTGGLGGVATVIQTAPDTSYQRNPFQVLNSIYGRAGVRGCYAGLGPTIVRAFPANAAAIVTWELAMKLLGIKNE</sequence>
<comment type="caution">
    <text evidence="11">The sequence shown here is derived from an EMBL/GenBank/DDBJ whole genome shotgun (WGS) entry which is preliminary data.</text>
</comment>
<dbReference type="SUPFAM" id="SSF103506">
    <property type="entry name" value="Mitochondrial carrier"/>
    <property type="match status" value="1"/>
</dbReference>